<dbReference type="AlphaFoldDB" id="A0AAV9EGA6"/>
<dbReference type="EMBL" id="JAUJYO010000007">
    <property type="protein sequence ID" value="KAK1312009.1"/>
    <property type="molecule type" value="Genomic_DNA"/>
</dbReference>
<evidence type="ECO:0000313" key="2">
    <source>
        <dbReference type="EMBL" id="KAK1312009.1"/>
    </source>
</evidence>
<feature type="compositionally biased region" description="Polar residues" evidence="1">
    <location>
        <begin position="62"/>
        <end position="80"/>
    </location>
</feature>
<evidence type="ECO:0000256" key="1">
    <source>
        <dbReference type="SAM" id="MobiDB-lite"/>
    </source>
</evidence>
<protein>
    <submittedName>
        <fullName evidence="2">Uncharacterized protein</fullName>
    </submittedName>
</protein>
<organism evidence="2 3">
    <name type="scientific">Acorus calamus</name>
    <name type="common">Sweet flag</name>
    <dbReference type="NCBI Taxonomy" id="4465"/>
    <lineage>
        <taxon>Eukaryota</taxon>
        <taxon>Viridiplantae</taxon>
        <taxon>Streptophyta</taxon>
        <taxon>Embryophyta</taxon>
        <taxon>Tracheophyta</taxon>
        <taxon>Spermatophyta</taxon>
        <taxon>Magnoliopsida</taxon>
        <taxon>Liliopsida</taxon>
        <taxon>Acoraceae</taxon>
        <taxon>Acorus</taxon>
    </lineage>
</organism>
<reference evidence="2" key="2">
    <citation type="submission" date="2023-06" db="EMBL/GenBank/DDBJ databases">
        <authorList>
            <person name="Ma L."/>
            <person name="Liu K.-W."/>
            <person name="Li Z."/>
            <person name="Hsiao Y.-Y."/>
            <person name="Qi Y."/>
            <person name="Fu T."/>
            <person name="Tang G."/>
            <person name="Zhang D."/>
            <person name="Sun W.-H."/>
            <person name="Liu D.-K."/>
            <person name="Li Y."/>
            <person name="Chen G.-Z."/>
            <person name="Liu X.-D."/>
            <person name="Liao X.-Y."/>
            <person name="Jiang Y.-T."/>
            <person name="Yu X."/>
            <person name="Hao Y."/>
            <person name="Huang J."/>
            <person name="Zhao X.-W."/>
            <person name="Ke S."/>
            <person name="Chen Y.-Y."/>
            <person name="Wu W.-L."/>
            <person name="Hsu J.-L."/>
            <person name="Lin Y.-F."/>
            <person name="Huang M.-D."/>
            <person name="Li C.-Y."/>
            <person name="Huang L."/>
            <person name="Wang Z.-W."/>
            <person name="Zhao X."/>
            <person name="Zhong W.-Y."/>
            <person name="Peng D.-H."/>
            <person name="Ahmad S."/>
            <person name="Lan S."/>
            <person name="Zhang J.-S."/>
            <person name="Tsai W.-C."/>
            <person name="Van De Peer Y."/>
            <person name="Liu Z.-J."/>
        </authorList>
    </citation>
    <scope>NUCLEOTIDE SEQUENCE</scope>
    <source>
        <strain evidence="2">CP</strain>
        <tissue evidence="2">Leaves</tissue>
    </source>
</reference>
<evidence type="ECO:0000313" key="3">
    <source>
        <dbReference type="Proteomes" id="UP001180020"/>
    </source>
</evidence>
<accession>A0AAV9EGA6</accession>
<dbReference type="Proteomes" id="UP001180020">
    <property type="component" value="Unassembled WGS sequence"/>
</dbReference>
<gene>
    <name evidence="2" type="ORF">QJS10_CPA07g00721</name>
</gene>
<name>A0AAV9EGA6_ACOCL</name>
<keyword evidence="3" id="KW-1185">Reference proteome</keyword>
<reference evidence="2" key="1">
    <citation type="journal article" date="2023" name="Nat. Commun.">
        <title>Diploid and tetraploid genomes of Acorus and the evolution of monocots.</title>
        <authorList>
            <person name="Ma L."/>
            <person name="Liu K.W."/>
            <person name="Li Z."/>
            <person name="Hsiao Y.Y."/>
            <person name="Qi Y."/>
            <person name="Fu T."/>
            <person name="Tang G.D."/>
            <person name="Zhang D."/>
            <person name="Sun W.H."/>
            <person name="Liu D.K."/>
            <person name="Li Y."/>
            <person name="Chen G.Z."/>
            <person name="Liu X.D."/>
            <person name="Liao X.Y."/>
            <person name="Jiang Y.T."/>
            <person name="Yu X."/>
            <person name="Hao Y."/>
            <person name="Huang J."/>
            <person name="Zhao X.W."/>
            <person name="Ke S."/>
            <person name="Chen Y.Y."/>
            <person name="Wu W.L."/>
            <person name="Hsu J.L."/>
            <person name="Lin Y.F."/>
            <person name="Huang M.D."/>
            <person name="Li C.Y."/>
            <person name="Huang L."/>
            <person name="Wang Z.W."/>
            <person name="Zhao X."/>
            <person name="Zhong W.Y."/>
            <person name="Peng D.H."/>
            <person name="Ahmad S."/>
            <person name="Lan S."/>
            <person name="Zhang J.S."/>
            <person name="Tsai W.C."/>
            <person name="Van de Peer Y."/>
            <person name="Liu Z.J."/>
        </authorList>
    </citation>
    <scope>NUCLEOTIDE SEQUENCE</scope>
    <source>
        <strain evidence="2">CP</strain>
    </source>
</reference>
<sequence length="421" mass="47086">MPISVKSEEYRSERLKGNAQKNISSIVRNMISAFESSPAQVQRPDVNLSAKSQLRKLERKSFSVQNAKNPRTYSQSTQCPKFSEPLFEDKPEGRHQYVLSTRGEMKGKNNRWFTSSGNNETIIQKEDKGIGIIDDKNLLETSVFDTTSCIPQRTNDNLESFNLEEKITVGDSIESLKQGQEPLLSQVQTGCYITSPSSIHSESDGKNFSDAFGKRSSCPSITDSVSSDEQIIHKVADNDISSGNIESTLTENRKARTQMLDQLLDSNHQKSVHGVVSETRKWRDFRNDVDKLTTCIPLHKNRNIPSLPAVEHYLLENLGGWIPVHLCYTTASKKLRSLIEGNTIQAGTRSLEKHFSQRAAAEPQMLDDGCIQMKNETSGSSRNTTIQSLFQVPKISGELIQQGVRFVAIVVCGAILFKTRK</sequence>
<feature type="region of interest" description="Disordered" evidence="1">
    <location>
        <begin position="59"/>
        <end position="87"/>
    </location>
</feature>
<comment type="caution">
    <text evidence="2">The sequence shown here is derived from an EMBL/GenBank/DDBJ whole genome shotgun (WGS) entry which is preliminary data.</text>
</comment>
<dbReference type="PANTHER" id="PTHR36810">
    <property type="entry name" value="BNACNNG47150D PROTEIN"/>
    <property type="match status" value="1"/>
</dbReference>
<proteinExistence type="predicted"/>
<dbReference type="PANTHER" id="PTHR36810:SF1">
    <property type="entry name" value="OS05G0232200 PROTEIN"/>
    <property type="match status" value="1"/>
</dbReference>